<dbReference type="GO" id="GO:0005524">
    <property type="term" value="F:ATP binding"/>
    <property type="evidence" value="ECO:0007669"/>
    <property type="project" value="UniProtKB-KW"/>
</dbReference>
<organism evidence="5 6">
    <name type="scientific">Aureibaculum marinum</name>
    <dbReference type="NCBI Taxonomy" id="2487930"/>
    <lineage>
        <taxon>Bacteria</taxon>
        <taxon>Pseudomonadati</taxon>
        <taxon>Bacteroidota</taxon>
        <taxon>Flavobacteriia</taxon>
        <taxon>Flavobacteriales</taxon>
        <taxon>Flavobacteriaceae</taxon>
        <taxon>Aureibaculum</taxon>
    </lineage>
</organism>
<keyword evidence="3 5" id="KW-0067">ATP-binding</keyword>
<dbReference type="Gene3D" id="3.40.50.300">
    <property type="entry name" value="P-loop containing nucleotide triphosphate hydrolases"/>
    <property type="match status" value="1"/>
</dbReference>
<dbReference type="SUPFAM" id="SSF52540">
    <property type="entry name" value="P-loop containing nucleoside triphosphate hydrolases"/>
    <property type="match status" value="1"/>
</dbReference>
<dbReference type="EMBL" id="RPFJ01000006">
    <property type="protein sequence ID" value="RPD98714.1"/>
    <property type="molecule type" value="Genomic_DNA"/>
</dbReference>
<dbReference type="PANTHER" id="PTHR42939:SF1">
    <property type="entry name" value="ABC TRANSPORTER ATP-BINDING PROTEIN ALBC-RELATED"/>
    <property type="match status" value="1"/>
</dbReference>
<dbReference type="PANTHER" id="PTHR42939">
    <property type="entry name" value="ABC TRANSPORTER ATP-BINDING PROTEIN ALBC-RELATED"/>
    <property type="match status" value="1"/>
</dbReference>
<evidence type="ECO:0000256" key="3">
    <source>
        <dbReference type="ARBA" id="ARBA00022840"/>
    </source>
</evidence>
<dbReference type="CDD" id="cd03230">
    <property type="entry name" value="ABC_DR_subfamily_A"/>
    <property type="match status" value="1"/>
</dbReference>
<feature type="domain" description="ABC transporter" evidence="4">
    <location>
        <begin position="2"/>
        <end position="230"/>
    </location>
</feature>
<dbReference type="InterPro" id="IPR027417">
    <property type="entry name" value="P-loop_NTPase"/>
</dbReference>
<sequence>MIKIKNLHKKFGKVEVLKGLDLSIHSNTSSGGIVAVLGPNGSGKTTLIKSILGMVIPDKGEIKLQDKNILKKHQYRNNINYLPQIANFPSNLSVKELIKMVKDLRPKPTTDNNLIDLFGLLPFLDKKLGNLSGGTKQKVNILLTFMFDSELIILDEPTTGLDPISLLNLKKIILEEKQKGKTILITSHIMSFVEEMADEIVFLLDGKIYFKGTLVEIKQSTNQKDLEHAIAAILTTTNSKFN</sequence>
<dbReference type="InterPro" id="IPR003439">
    <property type="entry name" value="ABC_transporter-like_ATP-bd"/>
</dbReference>
<keyword evidence="2" id="KW-0547">Nucleotide-binding</keyword>
<evidence type="ECO:0000313" key="6">
    <source>
        <dbReference type="Proteomes" id="UP000270856"/>
    </source>
</evidence>
<keyword evidence="6" id="KW-1185">Reference proteome</keyword>
<comment type="caution">
    <text evidence="5">The sequence shown here is derived from an EMBL/GenBank/DDBJ whole genome shotgun (WGS) entry which is preliminary data.</text>
</comment>
<reference evidence="5 6" key="1">
    <citation type="submission" date="2018-11" db="EMBL/GenBank/DDBJ databases">
        <title>Aureibaculum marinum gen. nov., sp. nov., a member of the family Flavobacteriaceae isolated from the Bohai Sea.</title>
        <authorList>
            <person name="Ji X."/>
        </authorList>
    </citation>
    <scope>NUCLEOTIDE SEQUENCE [LARGE SCALE GENOMIC DNA]</scope>
    <source>
        <strain evidence="5 6">BH-SD17</strain>
    </source>
</reference>
<dbReference type="OrthoDB" id="9801987at2"/>
<dbReference type="AlphaFoldDB" id="A0A3N4NR67"/>
<evidence type="ECO:0000256" key="1">
    <source>
        <dbReference type="ARBA" id="ARBA00022448"/>
    </source>
</evidence>
<evidence type="ECO:0000259" key="4">
    <source>
        <dbReference type="PROSITE" id="PS50893"/>
    </source>
</evidence>
<dbReference type="GO" id="GO:0016887">
    <property type="term" value="F:ATP hydrolysis activity"/>
    <property type="evidence" value="ECO:0007669"/>
    <property type="project" value="InterPro"/>
</dbReference>
<accession>A0A3N4NR67</accession>
<dbReference type="InterPro" id="IPR003593">
    <property type="entry name" value="AAA+_ATPase"/>
</dbReference>
<protein>
    <submittedName>
        <fullName evidence="5">ABC transporter ATP-binding protein</fullName>
    </submittedName>
</protein>
<dbReference type="Proteomes" id="UP000270856">
    <property type="component" value="Unassembled WGS sequence"/>
</dbReference>
<dbReference type="PROSITE" id="PS50893">
    <property type="entry name" value="ABC_TRANSPORTER_2"/>
    <property type="match status" value="1"/>
</dbReference>
<dbReference type="InterPro" id="IPR051782">
    <property type="entry name" value="ABC_Transporter_VariousFunc"/>
</dbReference>
<dbReference type="SMART" id="SM00382">
    <property type="entry name" value="AAA"/>
    <property type="match status" value="1"/>
</dbReference>
<evidence type="ECO:0000256" key="2">
    <source>
        <dbReference type="ARBA" id="ARBA00022741"/>
    </source>
</evidence>
<evidence type="ECO:0000313" key="5">
    <source>
        <dbReference type="EMBL" id="RPD98714.1"/>
    </source>
</evidence>
<proteinExistence type="predicted"/>
<dbReference type="RefSeq" id="WP_123897028.1">
    <property type="nucleotide sequence ID" value="NZ_RPFJ01000006.1"/>
</dbReference>
<keyword evidence="1" id="KW-0813">Transport</keyword>
<dbReference type="Pfam" id="PF00005">
    <property type="entry name" value="ABC_tran"/>
    <property type="match status" value="1"/>
</dbReference>
<gene>
    <name evidence="5" type="ORF">EGM88_05870</name>
</gene>
<name>A0A3N4NR67_9FLAO</name>